<proteinExistence type="predicted"/>
<evidence type="ECO:0000313" key="2">
    <source>
        <dbReference type="Proteomes" id="UP000826195"/>
    </source>
</evidence>
<feature type="non-terminal residue" evidence="1">
    <location>
        <position position="95"/>
    </location>
</feature>
<dbReference type="EMBL" id="JAHXZJ010003043">
    <property type="protein sequence ID" value="KAH0533598.1"/>
    <property type="molecule type" value="Genomic_DNA"/>
</dbReference>
<dbReference type="AlphaFoldDB" id="A0AAV7HSM8"/>
<accession>A0AAV7HSM8</accession>
<reference evidence="1 2" key="1">
    <citation type="journal article" date="2021" name="J. Hered.">
        <title>A chromosome-level genome assembly of the parasitoid wasp, Cotesia glomerata (Hymenoptera: Braconidae).</title>
        <authorList>
            <person name="Pinto B.J."/>
            <person name="Weis J.J."/>
            <person name="Gamble T."/>
            <person name="Ode P.J."/>
            <person name="Paul R."/>
            <person name="Zaspel J.M."/>
        </authorList>
    </citation>
    <scope>NUCLEOTIDE SEQUENCE [LARGE SCALE GENOMIC DNA]</scope>
    <source>
        <strain evidence="1">CgM1</strain>
    </source>
</reference>
<name>A0AAV7HSM8_COTGL</name>
<keyword evidence="2" id="KW-1185">Reference proteome</keyword>
<comment type="caution">
    <text evidence="1">The sequence shown here is derived from an EMBL/GenBank/DDBJ whole genome shotgun (WGS) entry which is preliminary data.</text>
</comment>
<gene>
    <name evidence="1" type="ORF">KQX54_000227</name>
</gene>
<dbReference type="Proteomes" id="UP000826195">
    <property type="component" value="Unassembled WGS sequence"/>
</dbReference>
<protein>
    <submittedName>
        <fullName evidence="1">Uncharacterized protein</fullName>
    </submittedName>
</protein>
<sequence>MTGWSVHTTIKSKKLIENLNHQGLSISYDQIQGLRMSLALLTVELSDKTIPLPTHFDPREYTTAAFDNFDYKESIEIGSFGTHDTVAVLFQDEPP</sequence>
<organism evidence="1 2">
    <name type="scientific">Cotesia glomerata</name>
    <name type="common">Lepidopteran parasitic wasp</name>
    <name type="synonym">Apanteles glomeratus</name>
    <dbReference type="NCBI Taxonomy" id="32391"/>
    <lineage>
        <taxon>Eukaryota</taxon>
        <taxon>Metazoa</taxon>
        <taxon>Ecdysozoa</taxon>
        <taxon>Arthropoda</taxon>
        <taxon>Hexapoda</taxon>
        <taxon>Insecta</taxon>
        <taxon>Pterygota</taxon>
        <taxon>Neoptera</taxon>
        <taxon>Endopterygota</taxon>
        <taxon>Hymenoptera</taxon>
        <taxon>Apocrita</taxon>
        <taxon>Ichneumonoidea</taxon>
        <taxon>Braconidae</taxon>
        <taxon>Microgastrinae</taxon>
        <taxon>Cotesia</taxon>
    </lineage>
</organism>
<evidence type="ECO:0000313" key="1">
    <source>
        <dbReference type="EMBL" id="KAH0533598.1"/>
    </source>
</evidence>